<sequence>MIRTKVKLYLKGEGGDTDSITTWINLPEQEAHDHYIGKRLNIGTVADRMMKCHKVETLNVQDKKTKGAINKAPII</sequence>
<name>A0A8S5TH18_9CAUD</name>
<organism evidence="1">
    <name type="scientific">Siphoviridae sp. ct6Ob18</name>
    <dbReference type="NCBI Taxonomy" id="2827783"/>
    <lineage>
        <taxon>Viruses</taxon>
        <taxon>Duplodnaviria</taxon>
        <taxon>Heunggongvirae</taxon>
        <taxon>Uroviricota</taxon>
        <taxon>Caudoviricetes</taxon>
    </lineage>
</organism>
<dbReference type="EMBL" id="BK032824">
    <property type="protein sequence ID" value="DAF62566.1"/>
    <property type="molecule type" value="Genomic_DNA"/>
</dbReference>
<reference evidence="1" key="1">
    <citation type="journal article" date="2021" name="Proc. Natl. Acad. Sci. U.S.A.">
        <title>A Catalog of Tens of Thousands of Viruses from Human Metagenomes Reveals Hidden Associations with Chronic Diseases.</title>
        <authorList>
            <person name="Tisza M.J."/>
            <person name="Buck C.B."/>
        </authorList>
    </citation>
    <scope>NUCLEOTIDE SEQUENCE</scope>
    <source>
        <strain evidence="1">Ct6Ob18</strain>
    </source>
</reference>
<evidence type="ECO:0000313" key="1">
    <source>
        <dbReference type="EMBL" id="DAF62566.1"/>
    </source>
</evidence>
<proteinExistence type="predicted"/>
<protein>
    <submittedName>
        <fullName evidence="1">Uncharacterized protein</fullName>
    </submittedName>
</protein>
<accession>A0A8S5TH18</accession>